<accession>D5WS41</accession>
<dbReference type="CDD" id="cd06992">
    <property type="entry name" value="cupin_GDO-like_C"/>
    <property type="match status" value="1"/>
</dbReference>
<dbReference type="STRING" id="562970.Btus_2324"/>
<keyword evidence="5" id="KW-1185">Reference proteome</keyword>
<gene>
    <name evidence="4" type="ordered locus">Btus_2324</name>
</gene>
<dbReference type="OrthoDB" id="285029at2"/>
<dbReference type="InterPro" id="IPR011051">
    <property type="entry name" value="RmlC_Cupin_sf"/>
</dbReference>
<dbReference type="Pfam" id="PF07883">
    <property type="entry name" value="Cupin_2"/>
    <property type="match status" value="2"/>
</dbReference>
<keyword evidence="1" id="KW-0223">Dioxygenase</keyword>
<sequence length="369" mass="42162">MGAEEHTWSPELEAFHEEIERYYLGPLWAVIQGVITKEPATDAVPYLWKWSVIRERVLRSGELVTPERGGERRVIYLENPGLKAKGIPMAATRTLYAGIQLLLPGEVAPSHRHIQGAIRFILEGEKAYTTVEGEKVYMEKGDFILTPPWTWHDHGHEGTEPMMWMDGLDVPLLDRLKVSFFEPYPEDRHPVKYPPNYSALRYAGGMMRPVGARRGEGGYPSSLILYTWEQTQRALDRLSELEADPCDGYALEYINPNNGESADARIGSWIQKLAPGMHTQAHRHVSSAVYHVKEGRGYTVINGERFDWEAGDFFVVPPWAWHEHVNTGETEAYLFSINDRPVMEKLGLEREEAHPTGWQDVVRVFEPLR</sequence>
<evidence type="ECO:0000313" key="5">
    <source>
        <dbReference type="Proteomes" id="UP000002368"/>
    </source>
</evidence>
<dbReference type="AlphaFoldDB" id="D5WS41"/>
<feature type="domain" description="Cupin type-2" evidence="3">
    <location>
        <begin position="270"/>
        <end position="337"/>
    </location>
</feature>
<dbReference type="Proteomes" id="UP000002368">
    <property type="component" value="Chromosome"/>
</dbReference>
<feature type="domain" description="Cupin type-2" evidence="3">
    <location>
        <begin position="99"/>
        <end position="166"/>
    </location>
</feature>
<evidence type="ECO:0000259" key="3">
    <source>
        <dbReference type="Pfam" id="PF07883"/>
    </source>
</evidence>
<dbReference type="GO" id="GO:0051213">
    <property type="term" value="F:dioxygenase activity"/>
    <property type="evidence" value="ECO:0007669"/>
    <property type="project" value="UniProtKB-KW"/>
</dbReference>
<name>D5WS41_KYRT2</name>
<dbReference type="InterPro" id="IPR047183">
    <property type="entry name" value="GDO-like"/>
</dbReference>
<dbReference type="eggNOG" id="COG3435">
    <property type="taxonomic scope" value="Bacteria"/>
</dbReference>
<proteinExistence type="predicted"/>
<dbReference type="InterPro" id="IPR013096">
    <property type="entry name" value="Cupin_2"/>
</dbReference>
<dbReference type="PANTHER" id="PTHR41517:SF1">
    <property type="entry name" value="CUPIN"/>
    <property type="match status" value="1"/>
</dbReference>
<reference evidence="4 5" key="1">
    <citation type="journal article" date="2011" name="Stand. Genomic Sci.">
        <title>Complete genome sequence of the thermophilic, hydrogen-oxidizing Bacillus tusciae type strain (T2) and reclassification in the new genus, Kyrpidia gen. nov. as Kyrpidia tusciae comb. nov. and emendation of the family Alicyclobacillaceae da Costa and Rainey, 2010.</title>
        <authorList>
            <person name="Klenk H.P."/>
            <person name="Lapidus A."/>
            <person name="Chertkov O."/>
            <person name="Copeland A."/>
            <person name="Del Rio T.G."/>
            <person name="Nolan M."/>
            <person name="Lucas S."/>
            <person name="Chen F."/>
            <person name="Tice H."/>
            <person name="Cheng J.F."/>
            <person name="Han C."/>
            <person name="Bruce D."/>
            <person name="Goodwin L."/>
            <person name="Pitluck S."/>
            <person name="Pati A."/>
            <person name="Ivanova N."/>
            <person name="Mavromatis K."/>
            <person name="Daum C."/>
            <person name="Chen A."/>
            <person name="Palaniappan K."/>
            <person name="Chang Y.J."/>
            <person name="Land M."/>
            <person name="Hauser L."/>
            <person name="Jeffries C.D."/>
            <person name="Detter J.C."/>
            <person name="Rohde M."/>
            <person name="Abt B."/>
            <person name="Pukall R."/>
            <person name="Goker M."/>
            <person name="Bristow J."/>
            <person name="Markowitz V."/>
            <person name="Hugenholtz P."/>
            <person name="Eisen J.A."/>
        </authorList>
    </citation>
    <scope>NUCLEOTIDE SEQUENCE [LARGE SCALE GENOMIC DNA]</scope>
    <source>
        <strain evidence="4 5">DSM 2912</strain>
    </source>
</reference>
<dbReference type="Gene3D" id="2.60.120.10">
    <property type="entry name" value="Jelly Rolls"/>
    <property type="match status" value="1"/>
</dbReference>
<dbReference type="PANTHER" id="PTHR41517">
    <property type="entry name" value="1,2-DIOXYGENASE PROTEIN-RELATED"/>
    <property type="match status" value="1"/>
</dbReference>
<dbReference type="KEGG" id="bts:Btus_2324"/>
<dbReference type="SUPFAM" id="SSF51182">
    <property type="entry name" value="RmlC-like cupins"/>
    <property type="match status" value="1"/>
</dbReference>
<protein>
    <submittedName>
        <fullName evidence="4">Cupin 2 conserved barrel domain protein</fullName>
    </submittedName>
</protein>
<dbReference type="HOGENOM" id="CLU_060572_0_0_9"/>
<dbReference type="CDD" id="cd02216">
    <property type="entry name" value="cupin_GDO-like_N"/>
    <property type="match status" value="1"/>
</dbReference>
<organism evidence="4 5">
    <name type="scientific">Kyrpidia tusciae (strain DSM 2912 / NBRC 15312 / T2)</name>
    <name type="common">Bacillus tusciae</name>
    <dbReference type="NCBI Taxonomy" id="562970"/>
    <lineage>
        <taxon>Bacteria</taxon>
        <taxon>Bacillati</taxon>
        <taxon>Bacillota</taxon>
        <taxon>Bacilli</taxon>
        <taxon>Bacillales</taxon>
        <taxon>Alicyclobacillaceae</taxon>
        <taxon>Kyrpidia</taxon>
    </lineage>
</organism>
<dbReference type="EMBL" id="CP002017">
    <property type="protein sequence ID" value="ADG06993.1"/>
    <property type="molecule type" value="Genomic_DNA"/>
</dbReference>
<dbReference type="InterPro" id="IPR014710">
    <property type="entry name" value="RmlC-like_jellyroll"/>
</dbReference>
<keyword evidence="2" id="KW-0560">Oxidoreductase</keyword>
<dbReference type="RefSeq" id="WP_013076276.1">
    <property type="nucleotide sequence ID" value="NC_014098.1"/>
</dbReference>
<evidence type="ECO:0000256" key="2">
    <source>
        <dbReference type="ARBA" id="ARBA00023002"/>
    </source>
</evidence>
<evidence type="ECO:0000313" key="4">
    <source>
        <dbReference type="EMBL" id="ADG06993.1"/>
    </source>
</evidence>
<evidence type="ECO:0000256" key="1">
    <source>
        <dbReference type="ARBA" id="ARBA00022964"/>
    </source>
</evidence>